<dbReference type="SMART" id="SM00895">
    <property type="entry name" value="FCD"/>
    <property type="match status" value="1"/>
</dbReference>
<dbReference type="EMBL" id="CP061538">
    <property type="protein sequence ID" value="QNV40341.1"/>
    <property type="molecule type" value="Genomic_DNA"/>
</dbReference>
<keyword evidence="2" id="KW-0238">DNA-binding</keyword>
<dbReference type="Pfam" id="PF07729">
    <property type="entry name" value="FCD"/>
    <property type="match status" value="1"/>
</dbReference>
<organism evidence="6 7">
    <name type="scientific">Rothia amarae</name>
    <dbReference type="NCBI Taxonomy" id="169480"/>
    <lineage>
        <taxon>Bacteria</taxon>
        <taxon>Bacillati</taxon>
        <taxon>Actinomycetota</taxon>
        <taxon>Actinomycetes</taxon>
        <taxon>Micrococcales</taxon>
        <taxon>Micrococcaceae</taxon>
        <taxon>Rothia</taxon>
    </lineage>
</organism>
<dbReference type="InterPro" id="IPR000524">
    <property type="entry name" value="Tscrpt_reg_HTH_GntR"/>
</dbReference>
<reference evidence="6 7" key="1">
    <citation type="submission" date="2020-09" db="EMBL/GenBank/DDBJ databases">
        <title>Investigation of environmental microbe.</title>
        <authorList>
            <person name="Ou Y."/>
            <person name="Kang Q."/>
        </authorList>
    </citation>
    <scope>NUCLEOTIDE SEQUENCE [LARGE SCALE GENOMIC DNA]</scope>
    <source>
        <strain evidence="6 7">KJZ-9</strain>
    </source>
</reference>
<dbReference type="KEGG" id="rama:IDM48_02620"/>
<dbReference type="SUPFAM" id="SSF48008">
    <property type="entry name" value="GntR ligand-binding domain-like"/>
    <property type="match status" value="1"/>
</dbReference>
<dbReference type="PANTHER" id="PTHR43537">
    <property type="entry name" value="TRANSCRIPTIONAL REGULATOR, GNTR FAMILY"/>
    <property type="match status" value="1"/>
</dbReference>
<dbReference type="Gene3D" id="1.10.10.10">
    <property type="entry name" value="Winged helix-like DNA-binding domain superfamily/Winged helix DNA-binding domain"/>
    <property type="match status" value="1"/>
</dbReference>
<dbReference type="InterPro" id="IPR036388">
    <property type="entry name" value="WH-like_DNA-bd_sf"/>
</dbReference>
<dbReference type="PANTHER" id="PTHR43537:SF24">
    <property type="entry name" value="GLUCONATE OPERON TRANSCRIPTIONAL REPRESSOR"/>
    <property type="match status" value="1"/>
</dbReference>
<dbReference type="RefSeq" id="WP_151145368.1">
    <property type="nucleotide sequence ID" value="NZ_CP061538.1"/>
</dbReference>
<feature type="region of interest" description="Disordered" evidence="4">
    <location>
        <begin position="280"/>
        <end position="576"/>
    </location>
</feature>
<name>A0A7H2BKZ5_9MICC</name>
<evidence type="ECO:0000313" key="7">
    <source>
        <dbReference type="Proteomes" id="UP000516421"/>
    </source>
</evidence>
<feature type="compositionally biased region" description="Basic and acidic residues" evidence="4">
    <location>
        <begin position="281"/>
        <end position="301"/>
    </location>
</feature>
<feature type="compositionally biased region" description="Acidic residues" evidence="4">
    <location>
        <begin position="302"/>
        <end position="313"/>
    </location>
</feature>
<feature type="compositionally biased region" description="Basic residues" evidence="4">
    <location>
        <begin position="567"/>
        <end position="576"/>
    </location>
</feature>
<feature type="domain" description="HTH gntR-type" evidence="5">
    <location>
        <begin position="1"/>
        <end position="70"/>
    </location>
</feature>
<evidence type="ECO:0000256" key="3">
    <source>
        <dbReference type="ARBA" id="ARBA00023163"/>
    </source>
</evidence>
<dbReference type="GO" id="GO:0003700">
    <property type="term" value="F:DNA-binding transcription factor activity"/>
    <property type="evidence" value="ECO:0007669"/>
    <property type="project" value="InterPro"/>
</dbReference>
<sequence length="576" mass="63648">MSVNRKILTWLETELFEGRLELGQNLPDDRKLANIIHASHSSTREALKQLEIMGILRLYEGKRKTIIARLVSEPFVSAAPALRLHMSSSRHPMRDIVQTRILLESWAVRHAIPSSPVLEELESILTSMQREGILPQEFHQYEVDFHIALTKLSGNQLLAGLMTSMREPIYEYLLSIMGKVPLWSATAIRLRAEHQAILAALQAGDVEMASQLVISTIERQYSEAGIDLDEATEVVNDLPGTRASIAPVEVEQDDLIPQDWEVPVASSLIEALENIGASAHASDHQAYEHRSSLVDSAPRDAENEESEDSETAQDAESAKPSESAEMITHQRSTTSANFIAVADQKSSAGSSRRRRGVVSSAVHATVIKPINRSQPAVSTPSEPESAEARELAEQERLQRIAQLSEEGNVPASLPEEPQIESVAAQEVEPAEPALEAETPTPKKPRRLRGWLGLGKNSNASTSAQEKENSQEENTSEELNTPVEEEPPAGSSTDVSPEYSAEETVSEDFSAEREDFPEPVQPQAPEGYVFANEDHLAPEIIDETPREPKTKKVEEQASLSDSFTINKKSQKKKKRKR</sequence>
<gene>
    <name evidence="6" type="ORF">IDM48_02620</name>
</gene>
<dbReference type="Proteomes" id="UP000516421">
    <property type="component" value="Chromosome"/>
</dbReference>
<feature type="compositionally biased region" description="Basic and acidic residues" evidence="4">
    <location>
        <begin position="531"/>
        <end position="554"/>
    </location>
</feature>
<dbReference type="AlphaFoldDB" id="A0A7H2BKZ5"/>
<dbReference type="GO" id="GO:0003677">
    <property type="term" value="F:DNA binding"/>
    <property type="evidence" value="ECO:0007669"/>
    <property type="project" value="UniProtKB-KW"/>
</dbReference>
<evidence type="ECO:0000256" key="1">
    <source>
        <dbReference type="ARBA" id="ARBA00023015"/>
    </source>
</evidence>
<keyword evidence="7" id="KW-1185">Reference proteome</keyword>
<dbReference type="Pfam" id="PF00392">
    <property type="entry name" value="GntR"/>
    <property type="match status" value="1"/>
</dbReference>
<feature type="compositionally biased region" description="Polar residues" evidence="4">
    <location>
        <begin position="371"/>
        <end position="382"/>
    </location>
</feature>
<dbReference type="InterPro" id="IPR008920">
    <property type="entry name" value="TF_FadR/GntR_C"/>
</dbReference>
<dbReference type="InterPro" id="IPR011711">
    <property type="entry name" value="GntR_C"/>
</dbReference>
<proteinExistence type="predicted"/>
<evidence type="ECO:0000256" key="4">
    <source>
        <dbReference type="SAM" id="MobiDB-lite"/>
    </source>
</evidence>
<keyword evidence="3" id="KW-0804">Transcription</keyword>
<dbReference type="SUPFAM" id="SSF46785">
    <property type="entry name" value="Winged helix' DNA-binding domain"/>
    <property type="match status" value="1"/>
</dbReference>
<dbReference type="PROSITE" id="PS50949">
    <property type="entry name" value="HTH_GNTR"/>
    <property type="match status" value="1"/>
</dbReference>
<evidence type="ECO:0000313" key="6">
    <source>
        <dbReference type="EMBL" id="QNV40341.1"/>
    </source>
</evidence>
<keyword evidence="1" id="KW-0805">Transcription regulation</keyword>
<dbReference type="Gene3D" id="1.20.120.530">
    <property type="entry name" value="GntR ligand-binding domain-like"/>
    <property type="match status" value="1"/>
</dbReference>
<feature type="compositionally biased region" description="Low complexity" evidence="4">
    <location>
        <begin position="422"/>
        <end position="439"/>
    </location>
</feature>
<accession>A0A7H2BKZ5</accession>
<dbReference type="InterPro" id="IPR036390">
    <property type="entry name" value="WH_DNA-bd_sf"/>
</dbReference>
<evidence type="ECO:0000256" key="2">
    <source>
        <dbReference type="ARBA" id="ARBA00023125"/>
    </source>
</evidence>
<protein>
    <submittedName>
        <fullName evidence="6">FCD domain-containing protein</fullName>
    </submittedName>
</protein>
<evidence type="ECO:0000259" key="5">
    <source>
        <dbReference type="PROSITE" id="PS50949"/>
    </source>
</evidence>
<feature type="compositionally biased region" description="Polar residues" evidence="4">
    <location>
        <begin position="556"/>
        <end position="565"/>
    </location>
</feature>
<feature type="compositionally biased region" description="Basic and acidic residues" evidence="4">
    <location>
        <begin position="386"/>
        <end position="398"/>
    </location>
</feature>